<feature type="domain" description="NADH:ubiquinone oxidoreductase 30kDa subunit" evidence="2">
    <location>
        <begin position="27"/>
        <end position="146"/>
    </location>
</feature>
<gene>
    <name evidence="3" type="ORF">BWK72_07650</name>
</gene>
<dbReference type="GO" id="GO:0008137">
    <property type="term" value="F:NADH dehydrogenase (ubiquinone) activity"/>
    <property type="evidence" value="ECO:0007669"/>
    <property type="project" value="InterPro"/>
</dbReference>
<dbReference type="SUPFAM" id="SSF143243">
    <property type="entry name" value="Nqo5-like"/>
    <property type="match status" value="1"/>
</dbReference>
<comment type="caution">
    <text evidence="3">The sequence shown here is derived from an EMBL/GenBank/DDBJ whole genome shotgun (WGS) entry which is preliminary data.</text>
</comment>
<dbReference type="AlphaFoldDB" id="A0A1W9KW48"/>
<dbReference type="PANTHER" id="PTHR10884">
    <property type="entry name" value="NADH DEHYDROGENASE UBIQUINONE IRON-SULFUR PROTEIN 3"/>
    <property type="match status" value="1"/>
</dbReference>
<dbReference type="PANTHER" id="PTHR10884:SF14">
    <property type="entry name" value="NADH DEHYDROGENASE [UBIQUINONE] IRON-SULFUR PROTEIN 3, MITOCHONDRIAL"/>
    <property type="match status" value="1"/>
</dbReference>
<proteinExistence type="inferred from homology"/>
<evidence type="ECO:0000313" key="4">
    <source>
        <dbReference type="Proteomes" id="UP000192505"/>
    </source>
</evidence>
<evidence type="ECO:0000313" key="3">
    <source>
        <dbReference type="EMBL" id="OQW88812.1"/>
    </source>
</evidence>
<dbReference type="InterPro" id="IPR037232">
    <property type="entry name" value="NADH_quin_OxRdtase_su_C/D-like"/>
</dbReference>
<protein>
    <submittedName>
        <fullName evidence="3">NADH dehydrogenase</fullName>
    </submittedName>
</protein>
<dbReference type="EMBL" id="MTEI01000003">
    <property type="protein sequence ID" value="OQW88812.1"/>
    <property type="molecule type" value="Genomic_DNA"/>
</dbReference>
<dbReference type="Proteomes" id="UP000192505">
    <property type="component" value="Unassembled WGS sequence"/>
</dbReference>
<reference evidence="3 4" key="1">
    <citation type="submission" date="2017-01" db="EMBL/GenBank/DDBJ databases">
        <title>Novel large sulfur bacteria in the metagenomes of groundwater-fed chemosynthetic microbial mats in the Lake Huron basin.</title>
        <authorList>
            <person name="Sharrar A.M."/>
            <person name="Flood B.E."/>
            <person name="Bailey J.V."/>
            <person name="Jones D.S."/>
            <person name="Biddanda B."/>
            <person name="Ruberg S.A."/>
            <person name="Marcus D.N."/>
            <person name="Dick G.J."/>
        </authorList>
    </citation>
    <scope>NUCLEOTIDE SEQUENCE [LARGE SCALE GENOMIC DNA]</scope>
    <source>
        <strain evidence="3">A7</strain>
    </source>
</reference>
<dbReference type="Gene3D" id="3.30.460.80">
    <property type="entry name" value="NADH:ubiquinone oxidoreductase, 30kDa subunit"/>
    <property type="match status" value="1"/>
</dbReference>
<sequence length="176" mass="20238">MQHLHARLSALFPLGEFTPQRDKLGFLTVPQSHLRAVATHLRDVEGFSHLVLLTAVDWLEEGQFQLTYLLCNRLARLDLGLRVFLPREAATMDSIHDLWPTAATYQRELREMFGIDFPGSPRLAEEFILEGWIDIPPYRRDFDTKKFAAENFSQRPGRVTHDPAAHMKQQLYPGGL</sequence>
<name>A0A1W9KW48_9BURK</name>
<dbReference type="InterPro" id="IPR001268">
    <property type="entry name" value="NADH_UbQ_OxRdtase_30kDa_su"/>
</dbReference>
<dbReference type="Pfam" id="PF00329">
    <property type="entry name" value="Complex1_30kDa"/>
    <property type="match status" value="1"/>
</dbReference>
<comment type="similarity">
    <text evidence="1">Belongs to the complex I 30 kDa subunit family.</text>
</comment>
<evidence type="ECO:0000259" key="2">
    <source>
        <dbReference type="Pfam" id="PF00329"/>
    </source>
</evidence>
<evidence type="ECO:0000256" key="1">
    <source>
        <dbReference type="ARBA" id="ARBA00007569"/>
    </source>
</evidence>
<organism evidence="3 4">
    <name type="scientific">Rhodoferax ferrireducens</name>
    <dbReference type="NCBI Taxonomy" id="192843"/>
    <lineage>
        <taxon>Bacteria</taxon>
        <taxon>Pseudomonadati</taxon>
        <taxon>Pseudomonadota</taxon>
        <taxon>Betaproteobacteria</taxon>
        <taxon>Burkholderiales</taxon>
        <taxon>Comamonadaceae</taxon>
        <taxon>Rhodoferax</taxon>
    </lineage>
</organism>
<accession>A0A1W9KW48</accession>